<organism evidence="3">
    <name type="scientific">uncultured Chloroflexia bacterium</name>
    <dbReference type="NCBI Taxonomy" id="1672391"/>
    <lineage>
        <taxon>Bacteria</taxon>
        <taxon>Bacillati</taxon>
        <taxon>Chloroflexota</taxon>
        <taxon>Chloroflexia</taxon>
        <taxon>environmental samples</taxon>
    </lineage>
</organism>
<feature type="transmembrane region" description="Helical" evidence="2">
    <location>
        <begin position="48"/>
        <end position="68"/>
    </location>
</feature>
<evidence type="ECO:0000256" key="1">
    <source>
        <dbReference type="SAM" id="MobiDB-lite"/>
    </source>
</evidence>
<dbReference type="EMBL" id="CADCTK010000906">
    <property type="protein sequence ID" value="CAA9288099.1"/>
    <property type="molecule type" value="Genomic_DNA"/>
</dbReference>
<keyword evidence="2" id="KW-0812">Transmembrane</keyword>
<proteinExistence type="predicted"/>
<dbReference type="AlphaFoldDB" id="A0A6J4JV36"/>
<evidence type="ECO:0000256" key="2">
    <source>
        <dbReference type="SAM" id="Phobius"/>
    </source>
</evidence>
<accession>A0A6J4JV36</accession>
<keyword evidence="2" id="KW-1133">Transmembrane helix</keyword>
<reference evidence="3" key="1">
    <citation type="submission" date="2020-02" db="EMBL/GenBank/DDBJ databases">
        <authorList>
            <person name="Meier V. D."/>
        </authorList>
    </citation>
    <scope>NUCLEOTIDE SEQUENCE</scope>
    <source>
        <strain evidence="3">AVDCRST_MAG26</strain>
    </source>
</reference>
<keyword evidence="2" id="KW-0472">Membrane</keyword>
<feature type="region of interest" description="Disordered" evidence="1">
    <location>
        <begin position="25"/>
        <end position="53"/>
    </location>
</feature>
<gene>
    <name evidence="3" type="ORF">AVDCRST_MAG26-3888</name>
</gene>
<evidence type="ECO:0000313" key="3">
    <source>
        <dbReference type="EMBL" id="CAA9288099.1"/>
    </source>
</evidence>
<feature type="compositionally biased region" description="Basic and acidic residues" evidence="1">
    <location>
        <begin position="35"/>
        <end position="44"/>
    </location>
</feature>
<sequence>MHKTSCERFKNAGFAREDINVMANNARDQYELDEADRRNERGSEAGEGAGFGATGGAVVGGLVALLLAPAIPSRRRRAGTECHRRW</sequence>
<protein>
    <submittedName>
        <fullName evidence="3">Uncharacterized protein</fullName>
    </submittedName>
</protein>
<name>A0A6J4JV36_9CHLR</name>